<evidence type="ECO:0000313" key="3">
    <source>
        <dbReference type="EMBL" id="TID22566.1"/>
    </source>
</evidence>
<feature type="compositionally biased region" description="Basic residues" evidence="1">
    <location>
        <begin position="1"/>
        <end position="12"/>
    </location>
</feature>
<sequence length="151" mass="16556">MVDKRRSRKKRRTEVSSSEEQTSSESEVEQQSQQMSTDAVANDVEEITITAENIPSIDNLNLHNKNKQSATTADIVKTKLALQQIVDAASTINTNSTVSGTIPADEWLTMMLGEYGDDIDALRTKAADFKGESIALLADLLRTSANVFAQH</sequence>
<comment type="caution">
    <text evidence="3">The sequence shown here is derived from an EMBL/GenBank/DDBJ whole genome shotgun (WGS) entry which is preliminary data.</text>
</comment>
<feature type="region of interest" description="Disordered" evidence="1">
    <location>
        <begin position="1"/>
        <end position="39"/>
    </location>
</feature>
<protein>
    <recommendedName>
        <fullName evidence="2">Ribosome-assembly protein 3 C-terminal domain-containing protein</fullName>
    </recommendedName>
</protein>
<name>A0A4T0WZ60_9ASCO</name>
<evidence type="ECO:0000313" key="4">
    <source>
        <dbReference type="Proteomes" id="UP000307173"/>
    </source>
</evidence>
<organism evidence="3 4">
    <name type="scientific">Pichia inconspicua</name>
    <dbReference type="NCBI Taxonomy" id="52247"/>
    <lineage>
        <taxon>Eukaryota</taxon>
        <taxon>Fungi</taxon>
        <taxon>Dikarya</taxon>
        <taxon>Ascomycota</taxon>
        <taxon>Saccharomycotina</taxon>
        <taxon>Pichiomycetes</taxon>
        <taxon>Pichiales</taxon>
        <taxon>Pichiaceae</taxon>
        <taxon>Pichia</taxon>
    </lineage>
</organism>
<evidence type="ECO:0000259" key="2">
    <source>
        <dbReference type="Pfam" id="PF14615"/>
    </source>
</evidence>
<gene>
    <name evidence="3" type="ORF">CANINC_003341</name>
</gene>
<proteinExistence type="predicted"/>
<feature type="compositionally biased region" description="Low complexity" evidence="1">
    <location>
        <begin position="15"/>
        <end position="34"/>
    </location>
</feature>
<accession>A0A4T0WZ60</accession>
<feature type="domain" description="Ribosome-assembly protein 3 C-terminal" evidence="2">
    <location>
        <begin position="105"/>
        <end position="148"/>
    </location>
</feature>
<keyword evidence="4" id="KW-1185">Reference proteome</keyword>
<reference evidence="3 4" key="1">
    <citation type="journal article" date="2019" name="Front. Genet.">
        <title>Whole-Genome Sequencing of the Opportunistic Yeast Pathogen Candida inconspicua Uncovers Its Hybrid Origin.</title>
        <authorList>
            <person name="Mixao V."/>
            <person name="Hansen A.P."/>
            <person name="Saus E."/>
            <person name="Boekhout T."/>
            <person name="Lass-Florl C."/>
            <person name="Gabaldon T."/>
        </authorList>
    </citation>
    <scope>NUCLEOTIDE SEQUENCE [LARGE SCALE GENOMIC DNA]</scope>
    <source>
        <strain evidence="3 4">CBS 180</strain>
    </source>
</reference>
<evidence type="ECO:0000256" key="1">
    <source>
        <dbReference type="SAM" id="MobiDB-lite"/>
    </source>
</evidence>
<dbReference type="Pfam" id="PF14615">
    <property type="entry name" value="Rsa3"/>
    <property type="match status" value="1"/>
</dbReference>
<dbReference type="OrthoDB" id="69550at2759"/>
<dbReference type="STRING" id="52247.A0A4T0WZ60"/>
<dbReference type="EMBL" id="SELW01000541">
    <property type="protein sequence ID" value="TID22566.1"/>
    <property type="molecule type" value="Genomic_DNA"/>
</dbReference>
<dbReference type="Proteomes" id="UP000307173">
    <property type="component" value="Unassembled WGS sequence"/>
</dbReference>
<dbReference type="AlphaFoldDB" id="A0A4T0WZ60"/>
<dbReference type="InterPro" id="IPR028217">
    <property type="entry name" value="Rsa3_C"/>
</dbReference>